<evidence type="ECO:0000259" key="1">
    <source>
        <dbReference type="Pfam" id="PF01498"/>
    </source>
</evidence>
<dbReference type="GO" id="GO:0006313">
    <property type="term" value="P:DNA transposition"/>
    <property type="evidence" value="ECO:0007669"/>
    <property type="project" value="InterPro"/>
</dbReference>
<dbReference type="Proteomes" id="UP000515154">
    <property type="component" value="Unplaced"/>
</dbReference>
<dbReference type="GO" id="GO:0003677">
    <property type="term" value="F:DNA binding"/>
    <property type="evidence" value="ECO:0007669"/>
    <property type="project" value="InterPro"/>
</dbReference>
<dbReference type="InterPro" id="IPR002492">
    <property type="entry name" value="Transposase_Tc1-like"/>
</dbReference>
<dbReference type="AlphaFoldDB" id="A0A6P7U769"/>
<name>A0A6P7U769_9MOLL</name>
<organism evidence="2 3">
    <name type="scientific">Octopus sinensis</name>
    <name type="common">East Asian common octopus</name>
    <dbReference type="NCBI Taxonomy" id="2607531"/>
    <lineage>
        <taxon>Eukaryota</taxon>
        <taxon>Metazoa</taxon>
        <taxon>Spiralia</taxon>
        <taxon>Lophotrochozoa</taxon>
        <taxon>Mollusca</taxon>
        <taxon>Cephalopoda</taxon>
        <taxon>Coleoidea</taxon>
        <taxon>Octopodiformes</taxon>
        <taxon>Octopoda</taxon>
        <taxon>Incirrata</taxon>
        <taxon>Octopodidae</taxon>
        <taxon>Octopus</taxon>
    </lineage>
</organism>
<reference evidence="3" key="1">
    <citation type="submission" date="2025-08" db="UniProtKB">
        <authorList>
            <consortium name="RefSeq"/>
        </authorList>
    </citation>
    <scope>IDENTIFICATION</scope>
</reference>
<evidence type="ECO:0000313" key="3">
    <source>
        <dbReference type="RefSeq" id="XP_029656826.1"/>
    </source>
</evidence>
<feature type="domain" description="Transposase Tc1-like" evidence="1">
    <location>
        <begin position="75"/>
        <end position="137"/>
    </location>
</feature>
<dbReference type="InterPro" id="IPR009057">
    <property type="entry name" value="Homeodomain-like_sf"/>
</dbReference>
<accession>A0A6P7U769</accession>
<dbReference type="InterPro" id="IPR036388">
    <property type="entry name" value="WH-like_DNA-bd_sf"/>
</dbReference>
<dbReference type="Pfam" id="PF01498">
    <property type="entry name" value="HTH_Tnp_Tc3_2"/>
    <property type="match status" value="1"/>
</dbReference>
<dbReference type="InterPro" id="IPR036397">
    <property type="entry name" value="RNaseH_sf"/>
</dbReference>
<sequence length="168" mass="19924">MARQLSFEEKGTIIGIYKCGKTYREIQRITKRSLDTISKTIRKYKQNIPCTRKYGSGCPRLLNEEDFKKINKERIEDPNFNCVKYAKALKEENGKNVTPETIRNTLKQRGFKAFPPTKRPHLTKKHKERRMEICQRWNMLPSTYWNHFIFSDECKCSFGTVAFHPARK</sequence>
<protein>
    <submittedName>
        <fullName evidence="3">Uncharacterized protein LOC115230841</fullName>
    </submittedName>
</protein>
<dbReference type="GO" id="GO:0015074">
    <property type="term" value="P:DNA integration"/>
    <property type="evidence" value="ECO:0007669"/>
    <property type="project" value="InterPro"/>
</dbReference>
<evidence type="ECO:0000313" key="2">
    <source>
        <dbReference type="Proteomes" id="UP000515154"/>
    </source>
</evidence>
<dbReference type="RefSeq" id="XP_029656826.1">
    <property type="nucleotide sequence ID" value="XM_029800966.1"/>
</dbReference>
<gene>
    <name evidence="3" type="primary">LOC115230841</name>
</gene>
<dbReference type="Gene3D" id="3.30.420.10">
    <property type="entry name" value="Ribonuclease H-like superfamily/Ribonuclease H"/>
    <property type="match status" value="1"/>
</dbReference>
<keyword evidence="2" id="KW-1185">Reference proteome</keyword>
<dbReference type="Gene3D" id="1.10.10.10">
    <property type="entry name" value="Winged helix-like DNA-binding domain superfamily/Winged helix DNA-binding domain"/>
    <property type="match status" value="1"/>
</dbReference>
<dbReference type="SUPFAM" id="SSF46689">
    <property type="entry name" value="Homeodomain-like"/>
    <property type="match status" value="1"/>
</dbReference>
<proteinExistence type="predicted"/>
<dbReference type="KEGG" id="osn:115230841"/>